<feature type="transmembrane region" description="Helical" evidence="5">
    <location>
        <begin position="47"/>
        <end position="71"/>
    </location>
</feature>
<accession>A0A365L2U0</accession>
<dbReference type="Pfam" id="PF02361">
    <property type="entry name" value="CbiQ"/>
    <property type="match status" value="1"/>
</dbReference>
<keyword evidence="3 5" id="KW-1133">Transmembrane helix</keyword>
<keyword evidence="2 5" id="KW-0812">Transmembrane</keyword>
<dbReference type="GO" id="GO:0006824">
    <property type="term" value="P:cobalt ion transport"/>
    <property type="evidence" value="ECO:0007669"/>
    <property type="project" value="TreeGrafter"/>
</dbReference>
<dbReference type="AlphaFoldDB" id="A0A365L2U0"/>
<keyword evidence="7" id="KW-1185">Reference proteome</keyword>
<reference evidence="6 7" key="1">
    <citation type="submission" date="2018-06" db="EMBL/GenBank/DDBJ databases">
        <title>The draft genome sequences of strains SCU63 and S1.</title>
        <authorList>
            <person name="Gan L."/>
        </authorList>
    </citation>
    <scope>NUCLEOTIDE SEQUENCE [LARGE SCALE GENOMIC DNA]</scope>
    <source>
        <strain evidence="6 7">SCU63</strain>
    </source>
</reference>
<protein>
    <submittedName>
        <fullName evidence="6">Cobalt transporter</fullName>
    </submittedName>
</protein>
<feature type="transmembrane region" description="Helical" evidence="5">
    <location>
        <begin position="223"/>
        <end position="243"/>
    </location>
</feature>
<dbReference type="EMBL" id="QLZR01000002">
    <property type="protein sequence ID" value="RAZ79683.1"/>
    <property type="molecule type" value="Genomic_DNA"/>
</dbReference>
<dbReference type="InterPro" id="IPR003339">
    <property type="entry name" value="ABC/ECF_trnsptr_transmembrane"/>
</dbReference>
<evidence type="ECO:0000256" key="5">
    <source>
        <dbReference type="SAM" id="Phobius"/>
    </source>
</evidence>
<evidence type="ECO:0000256" key="1">
    <source>
        <dbReference type="ARBA" id="ARBA00004141"/>
    </source>
</evidence>
<gene>
    <name evidence="6" type="ORF">DP120_05110</name>
</gene>
<comment type="subcellular location">
    <subcellularLocation>
        <location evidence="1">Membrane</location>
        <topology evidence="1">Multi-pass membrane protein</topology>
    </subcellularLocation>
</comment>
<evidence type="ECO:0000256" key="2">
    <source>
        <dbReference type="ARBA" id="ARBA00022692"/>
    </source>
</evidence>
<dbReference type="PANTHER" id="PTHR43723:SF1">
    <property type="entry name" value="COBALT TRANSPORT PROTEIN CBIQ"/>
    <property type="match status" value="1"/>
</dbReference>
<evidence type="ECO:0000313" key="7">
    <source>
        <dbReference type="Proteomes" id="UP000251002"/>
    </source>
</evidence>
<dbReference type="GO" id="GO:0043190">
    <property type="term" value="C:ATP-binding cassette (ABC) transporter complex"/>
    <property type="evidence" value="ECO:0007669"/>
    <property type="project" value="TreeGrafter"/>
</dbReference>
<evidence type="ECO:0000313" key="6">
    <source>
        <dbReference type="EMBL" id="RAZ79683.1"/>
    </source>
</evidence>
<dbReference type="InterPro" id="IPR052770">
    <property type="entry name" value="Cobalt_transport_CbiQ"/>
</dbReference>
<feature type="transmembrane region" description="Helical" evidence="5">
    <location>
        <begin position="91"/>
        <end position="113"/>
    </location>
</feature>
<evidence type="ECO:0000256" key="3">
    <source>
        <dbReference type="ARBA" id="ARBA00022989"/>
    </source>
</evidence>
<dbReference type="PANTHER" id="PTHR43723">
    <property type="entry name" value="COBALT TRANSPORT PROTEIN CBIQ"/>
    <property type="match status" value="1"/>
</dbReference>
<evidence type="ECO:0000256" key="4">
    <source>
        <dbReference type="ARBA" id="ARBA00023136"/>
    </source>
</evidence>
<sequence length="245" mass="27722">MNPSLKFITVTIAMLGLAFFFNPWTPLLFFFSILVLQLIFSRINWKLWSLFMLPFVIGAFGYLWTTIVFGAETGGTVIWSLFGFDVTDEQLALALSLSFRVLAFSSLSLLFALTTDPVKFVMSLMQQLKLSPKLAYGVLVGYQFLPVLKDEFFQIQQAHRLRGAAVEKFWWQRVLGVRRIIIPMLAGAVRKAERSAFAMEARGFTGEMRKEFFQPVSIKPKDFALSAAILLIFISTSILGSFLSL</sequence>
<proteinExistence type="predicted"/>
<dbReference type="Proteomes" id="UP000251002">
    <property type="component" value="Unassembled WGS sequence"/>
</dbReference>
<feature type="transmembrane region" description="Helical" evidence="5">
    <location>
        <begin position="12"/>
        <end position="40"/>
    </location>
</feature>
<name>A0A365L2U0_9BACL</name>
<comment type="caution">
    <text evidence="6">The sequence shown here is derived from an EMBL/GenBank/DDBJ whole genome shotgun (WGS) entry which is preliminary data.</text>
</comment>
<dbReference type="CDD" id="cd16914">
    <property type="entry name" value="EcfT"/>
    <property type="match status" value="1"/>
</dbReference>
<keyword evidence="4 5" id="KW-0472">Membrane</keyword>
<organism evidence="6 7">
    <name type="scientific">Planococcus halotolerans</name>
    <dbReference type="NCBI Taxonomy" id="2233542"/>
    <lineage>
        <taxon>Bacteria</taxon>
        <taxon>Bacillati</taxon>
        <taxon>Bacillota</taxon>
        <taxon>Bacilli</taxon>
        <taxon>Bacillales</taxon>
        <taxon>Caryophanaceae</taxon>
        <taxon>Planococcus</taxon>
    </lineage>
</organism>